<organism evidence="1 2">
    <name type="scientific">Plasmopara halstedii</name>
    <name type="common">Downy mildew of sunflower</name>
    <dbReference type="NCBI Taxonomy" id="4781"/>
    <lineage>
        <taxon>Eukaryota</taxon>
        <taxon>Sar</taxon>
        <taxon>Stramenopiles</taxon>
        <taxon>Oomycota</taxon>
        <taxon>Peronosporomycetes</taxon>
        <taxon>Peronosporales</taxon>
        <taxon>Peronosporaceae</taxon>
        <taxon>Plasmopara</taxon>
    </lineage>
</organism>
<accession>A0A0P1B0L7</accession>
<protein>
    <submittedName>
        <fullName evidence="1">Uncharacterized protein</fullName>
    </submittedName>
</protein>
<dbReference type="EMBL" id="CCYD01002371">
    <property type="protein sequence ID" value="CEG46852.1"/>
    <property type="molecule type" value="Genomic_DNA"/>
</dbReference>
<sequence length="399" mass="45063">MPHKKQNHDIVPIGRTDTEILPKKSLKGSHDQESSLVDKEERASLAQLIESADFDASKVLIPSNVEVIGAHIPSFLGESIMNGVYLGSPADRVDIIKLLHEISASKSTMNREDLSVHTQQKAEALHDAYIVAANEYVQSFQNAYNEFMSSIEAIDMSKSEKAKAAQLFKEANDALKFDVIARDSRDPNTYHFASTTPIEKAKLAQQHADEADARIEAYQRKAVLAYHKANKAFFYHQHALQGAQDAGTTAYYSRLNGQQISQMLEELKLTSGNFIPDISLKFEKQEKSEYAFRDKVQHIQKTIGNAAKTASSDNPVKLLNGLTEMQTEFFFHMVNLPNLATYDVILFENSEADRRWVTLWYIVFREFCLKNPEICSNGDPESPIQQIIVRQTAKRQKLH</sequence>
<evidence type="ECO:0000313" key="2">
    <source>
        <dbReference type="Proteomes" id="UP000054928"/>
    </source>
</evidence>
<evidence type="ECO:0000313" key="1">
    <source>
        <dbReference type="EMBL" id="CEG46852.1"/>
    </source>
</evidence>
<reference evidence="2" key="1">
    <citation type="submission" date="2014-09" db="EMBL/GenBank/DDBJ databases">
        <authorList>
            <person name="Sharma Rahul"/>
            <person name="Thines Marco"/>
        </authorList>
    </citation>
    <scope>NUCLEOTIDE SEQUENCE [LARGE SCALE GENOMIC DNA]</scope>
</reference>
<name>A0A0P1B0L7_PLAHL</name>
<proteinExistence type="predicted"/>
<dbReference type="RefSeq" id="XP_024583221.1">
    <property type="nucleotide sequence ID" value="XM_024717753.1"/>
</dbReference>
<keyword evidence="2" id="KW-1185">Reference proteome</keyword>
<dbReference type="AlphaFoldDB" id="A0A0P1B0L7"/>
<dbReference type="GeneID" id="36398583"/>
<dbReference type="Proteomes" id="UP000054928">
    <property type="component" value="Unassembled WGS sequence"/>
</dbReference>